<name>A0AAW0X725_CHEQU</name>
<accession>A0AAW0X725</accession>
<sequence>SYAALLPHLRSTDVEITIWGDPSDLPDLPDLLAALTHHQCTHLRLDHHYHHADTATTSNNLLQDIQSGSRLERFSGCLTGGGVTTLLQKCKQLSWLCLAVVSDNHARCLLPQLHHTVTSTLHQLNFLSVRMSAAAVTAAALTSLPSTHKVTLELTDVSDDIVSHACDLVQELQPPGGYWWLRCENSPLTMVGIQDMIRHLHHHSVKVKNIEIYSEVTFTLPQEDQLVTLAKTTLNCDLTKKSIRFRIMT</sequence>
<reference evidence="1 2" key="1">
    <citation type="journal article" date="2024" name="BMC Genomics">
        <title>Genome assembly of redclaw crayfish (Cherax quadricarinatus) provides insights into its immune adaptation and hypoxia tolerance.</title>
        <authorList>
            <person name="Liu Z."/>
            <person name="Zheng J."/>
            <person name="Li H."/>
            <person name="Fang K."/>
            <person name="Wang S."/>
            <person name="He J."/>
            <person name="Zhou D."/>
            <person name="Weng S."/>
            <person name="Chi M."/>
            <person name="Gu Z."/>
            <person name="He J."/>
            <person name="Li F."/>
            <person name="Wang M."/>
        </authorList>
    </citation>
    <scope>NUCLEOTIDE SEQUENCE [LARGE SCALE GENOMIC DNA]</scope>
    <source>
        <strain evidence="1">ZL_2023a</strain>
    </source>
</reference>
<dbReference type="AlphaFoldDB" id="A0AAW0X725"/>
<feature type="non-terminal residue" evidence="1">
    <location>
        <position position="1"/>
    </location>
</feature>
<evidence type="ECO:0000313" key="2">
    <source>
        <dbReference type="Proteomes" id="UP001445076"/>
    </source>
</evidence>
<dbReference type="Proteomes" id="UP001445076">
    <property type="component" value="Unassembled WGS sequence"/>
</dbReference>
<organism evidence="1 2">
    <name type="scientific">Cherax quadricarinatus</name>
    <name type="common">Australian red claw crayfish</name>
    <dbReference type="NCBI Taxonomy" id="27406"/>
    <lineage>
        <taxon>Eukaryota</taxon>
        <taxon>Metazoa</taxon>
        <taxon>Ecdysozoa</taxon>
        <taxon>Arthropoda</taxon>
        <taxon>Crustacea</taxon>
        <taxon>Multicrustacea</taxon>
        <taxon>Malacostraca</taxon>
        <taxon>Eumalacostraca</taxon>
        <taxon>Eucarida</taxon>
        <taxon>Decapoda</taxon>
        <taxon>Pleocyemata</taxon>
        <taxon>Astacidea</taxon>
        <taxon>Parastacoidea</taxon>
        <taxon>Parastacidae</taxon>
        <taxon>Cherax</taxon>
    </lineage>
</organism>
<dbReference type="EMBL" id="JARKIK010000048">
    <property type="protein sequence ID" value="KAK8735372.1"/>
    <property type="molecule type" value="Genomic_DNA"/>
</dbReference>
<protein>
    <submittedName>
        <fullName evidence="1">Uncharacterized protein</fullName>
    </submittedName>
</protein>
<proteinExistence type="predicted"/>
<keyword evidence="2" id="KW-1185">Reference proteome</keyword>
<comment type="caution">
    <text evidence="1">The sequence shown here is derived from an EMBL/GenBank/DDBJ whole genome shotgun (WGS) entry which is preliminary data.</text>
</comment>
<gene>
    <name evidence="1" type="ORF">OTU49_005640</name>
</gene>
<evidence type="ECO:0000313" key="1">
    <source>
        <dbReference type="EMBL" id="KAK8735372.1"/>
    </source>
</evidence>